<dbReference type="PANTHER" id="PTHR43461:SF1">
    <property type="entry name" value="TRANSMEMBRANE PROTEIN 256"/>
    <property type="match status" value="1"/>
</dbReference>
<evidence type="ECO:0000256" key="3">
    <source>
        <dbReference type="ARBA" id="ARBA00022692"/>
    </source>
</evidence>
<evidence type="ECO:0000256" key="5">
    <source>
        <dbReference type="ARBA" id="ARBA00023136"/>
    </source>
</evidence>
<organism evidence="9 10">
    <name type="scientific">Botrimarina mediterranea</name>
    <dbReference type="NCBI Taxonomy" id="2528022"/>
    <lineage>
        <taxon>Bacteria</taxon>
        <taxon>Pseudomonadati</taxon>
        <taxon>Planctomycetota</taxon>
        <taxon>Planctomycetia</taxon>
        <taxon>Pirellulales</taxon>
        <taxon>Lacipirellulaceae</taxon>
        <taxon>Botrimarina</taxon>
    </lineage>
</organism>
<proteinExistence type="inferred from homology"/>
<evidence type="ECO:0000256" key="2">
    <source>
        <dbReference type="ARBA" id="ARBA00009694"/>
    </source>
</evidence>
<protein>
    <submittedName>
        <fullName evidence="9">Protein SlyX</fullName>
    </submittedName>
</protein>
<keyword evidence="5 7" id="KW-0472">Membrane</keyword>
<dbReference type="InterPro" id="IPR006696">
    <property type="entry name" value="DUF423"/>
</dbReference>
<feature type="coiled-coil region" evidence="6">
    <location>
        <begin position="146"/>
        <end position="180"/>
    </location>
</feature>
<feature type="transmembrane region" description="Helical" evidence="7">
    <location>
        <begin position="77"/>
        <end position="98"/>
    </location>
</feature>
<dbReference type="RefSeq" id="WP_197529774.1">
    <property type="nucleotide sequence ID" value="NZ_CP036349.1"/>
</dbReference>
<evidence type="ECO:0000256" key="4">
    <source>
        <dbReference type="ARBA" id="ARBA00022989"/>
    </source>
</evidence>
<dbReference type="Pfam" id="PF04241">
    <property type="entry name" value="DUF423"/>
    <property type="match status" value="1"/>
</dbReference>
<evidence type="ECO:0000256" key="6">
    <source>
        <dbReference type="SAM" id="Coils"/>
    </source>
</evidence>
<dbReference type="InterPro" id="IPR007236">
    <property type="entry name" value="SlyX"/>
</dbReference>
<dbReference type="AlphaFoldDB" id="A0A518K5D9"/>
<name>A0A518K5D9_9BACT</name>
<dbReference type="PANTHER" id="PTHR43461">
    <property type="entry name" value="TRANSMEMBRANE PROTEIN 256"/>
    <property type="match status" value="1"/>
</dbReference>
<feature type="chain" id="PRO_5021871289" evidence="8">
    <location>
        <begin position="23"/>
        <end position="209"/>
    </location>
</feature>
<evidence type="ECO:0000256" key="8">
    <source>
        <dbReference type="SAM" id="SignalP"/>
    </source>
</evidence>
<sequence precursor="true">MSKLLAAAGLLGATAVGLGAYAAHGLDDALAGFGYAGDELTHRVDNFVTASRYQLTTAAAVLAIALAGAGRPLLAKAAWLLVAGVVVFSGLLYVLAFVGDGMRWLGAIVLLGGLAMIVGWLLAGFAAFTPSKPSGSTESRDLAAELNRLQEVISHQQQLVNDLNEAVTAARDEVDATARRQHGVELTVRRLVDLQTAAEDLPDEKPPHY</sequence>
<keyword evidence="8" id="KW-0732">Signal</keyword>
<dbReference type="EMBL" id="CP036349">
    <property type="protein sequence ID" value="QDV73010.1"/>
    <property type="molecule type" value="Genomic_DNA"/>
</dbReference>
<evidence type="ECO:0000256" key="1">
    <source>
        <dbReference type="ARBA" id="ARBA00004141"/>
    </source>
</evidence>
<gene>
    <name evidence="9" type="primary">slyX</name>
    <name evidence="9" type="ORF">Spa11_11970</name>
</gene>
<comment type="similarity">
    <text evidence="2">Belongs to the UPF0382 family.</text>
</comment>
<keyword evidence="3 7" id="KW-0812">Transmembrane</keyword>
<dbReference type="Proteomes" id="UP000316426">
    <property type="component" value="Chromosome"/>
</dbReference>
<dbReference type="GO" id="GO:0005886">
    <property type="term" value="C:plasma membrane"/>
    <property type="evidence" value="ECO:0007669"/>
    <property type="project" value="TreeGrafter"/>
</dbReference>
<evidence type="ECO:0000313" key="9">
    <source>
        <dbReference type="EMBL" id="QDV73010.1"/>
    </source>
</evidence>
<dbReference type="KEGG" id="bmei:Spa11_11970"/>
<feature type="transmembrane region" description="Helical" evidence="7">
    <location>
        <begin position="104"/>
        <end position="128"/>
    </location>
</feature>
<feature type="transmembrane region" description="Helical" evidence="7">
    <location>
        <begin position="53"/>
        <end position="70"/>
    </location>
</feature>
<comment type="subcellular location">
    <subcellularLocation>
        <location evidence="1">Membrane</location>
        <topology evidence="1">Multi-pass membrane protein</topology>
    </subcellularLocation>
</comment>
<evidence type="ECO:0000256" key="7">
    <source>
        <dbReference type="SAM" id="Phobius"/>
    </source>
</evidence>
<dbReference type="Pfam" id="PF04102">
    <property type="entry name" value="SlyX"/>
    <property type="match status" value="1"/>
</dbReference>
<accession>A0A518K5D9</accession>
<keyword evidence="4 7" id="KW-1133">Transmembrane helix</keyword>
<keyword evidence="6" id="KW-0175">Coiled coil</keyword>
<evidence type="ECO:0000313" key="10">
    <source>
        <dbReference type="Proteomes" id="UP000316426"/>
    </source>
</evidence>
<reference evidence="9 10" key="1">
    <citation type="submission" date="2019-02" db="EMBL/GenBank/DDBJ databases">
        <title>Deep-cultivation of Planctomycetes and their phenomic and genomic characterization uncovers novel biology.</title>
        <authorList>
            <person name="Wiegand S."/>
            <person name="Jogler M."/>
            <person name="Boedeker C."/>
            <person name="Pinto D."/>
            <person name="Vollmers J."/>
            <person name="Rivas-Marin E."/>
            <person name="Kohn T."/>
            <person name="Peeters S.H."/>
            <person name="Heuer A."/>
            <person name="Rast P."/>
            <person name="Oberbeckmann S."/>
            <person name="Bunk B."/>
            <person name="Jeske O."/>
            <person name="Meyerdierks A."/>
            <person name="Storesund J.E."/>
            <person name="Kallscheuer N."/>
            <person name="Luecker S."/>
            <person name="Lage O.M."/>
            <person name="Pohl T."/>
            <person name="Merkel B.J."/>
            <person name="Hornburger P."/>
            <person name="Mueller R.-W."/>
            <person name="Bruemmer F."/>
            <person name="Labrenz M."/>
            <person name="Spormann A.M."/>
            <person name="Op den Camp H."/>
            <person name="Overmann J."/>
            <person name="Amann R."/>
            <person name="Jetten M.S.M."/>
            <person name="Mascher T."/>
            <person name="Medema M.H."/>
            <person name="Devos D.P."/>
            <person name="Kaster A.-K."/>
            <person name="Ovreas L."/>
            <person name="Rohde M."/>
            <person name="Galperin M.Y."/>
            <person name="Jogler C."/>
        </authorList>
    </citation>
    <scope>NUCLEOTIDE SEQUENCE [LARGE SCALE GENOMIC DNA]</scope>
    <source>
        <strain evidence="9 10">Spa11</strain>
    </source>
</reference>
<feature type="signal peptide" evidence="8">
    <location>
        <begin position="1"/>
        <end position="22"/>
    </location>
</feature>
<keyword evidence="10" id="KW-1185">Reference proteome</keyword>